<sequence>MNPNGLVVAYHASTLLVRGSNPGLGKVGSAFHPFNGSITEYQACLGKEHCDVRGKTDHLTGSSDVAPQCSRSRKLRWSQ</sequence>
<gene>
    <name evidence="1" type="ORF">TNCV_5045861</name>
</gene>
<accession>A0A8X6WHJ0</accession>
<protein>
    <submittedName>
        <fullName evidence="1">Uncharacterized protein</fullName>
    </submittedName>
</protein>
<dbReference type="EMBL" id="BMAU01021430">
    <property type="protein sequence ID" value="GFY35212.1"/>
    <property type="molecule type" value="Genomic_DNA"/>
</dbReference>
<organism evidence="1 2">
    <name type="scientific">Trichonephila clavipes</name>
    <name type="common">Golden silk orbweaver</name>
    <name type="synonym">Nephila clavipes</name>
    <dbReference type="NCBI Taxonomy" id="2585209"/>
    <lineage>
        <taxon>Eukaryota</taxon>
        <taxon>Metazoa</taxon>
        <taxon>Ecdysozoa</taxon>
        <taxon>Arthropoda</taxon>
        <taxon>Chelicerata</taxon>
        <taxon>Arachnida</taxon>
        <taxon>Araneae</taxon>
        <taxon>Araneomorphae</taxon>
        <taxon>Entelegynae</taxon>
        <taxon>Araneoidea</taxon>
        <taxon>Nephilidae</taxon>
        <taxon>Trichonephila</taxon>
    </lineage>
</organism>
<comment type="caution">
    <text evidence="1">The sequence shown here is derived from an EMBL/GenBank/DDBJ whole genome shotgun (WGS) entry which is preliminary data.</text>
</comment>
<proteinExistence type="predicted"/>
<reference evidence="1" key="1">
    <citation type="submission" date="2020-08" db="EMBL/GenBank/DDBJ databases">
        <title>Multicomponent nature underlies the extraordinary mechanical properties of spider dragline silk.</title>
        <authorList>
            <person name="Kono N."/>
            <person name="Nakamura H."/>
            <person name="Mori M."/>
            <person name="Yoshida Y."/>
            <person name="Ohtoshi R."/>
            <person name="Malay A.D."/>
            <person name="Moran D.A.P."/>
            <person name="Tomita M."/>
            <person name="Numata K."/>
            <person name="Arakawa K."/>
        </authorList>
    </citation>
    <scope>NUCLEOTIDE SEQUENCE</scope>
</reference>
<name>A0A8X6WHJ0_TRICX</name>
<evidence type="ECO:0000313" key="2">
    <source>
        <dbReference type="Proteomes" id="UP000887159"/>
    </source>
</evidence>
<dbReference type="AlphaFoldDB" id="A0A8X6WHJ0"/>
<dbReference type="Proteomes" id="UP000887159">
    <property type="component" value="Unassembled WGS sequence"/>
</dbReference>
<keyword evidence="2" id="KW-1185">Reference proteome</keyword>
<evidence type="ECO:0000313" key="1">
    <source>
        <dbReference type="EMBL" id="GFY35212.1"/>
    </source>
</evidence>